<evidence type="ECO:0000313" key="2">
    <source>
        <dbReference type="Proteomes" id="UP000199169"/>
    </source>
</evidence>
<dbReference type="STRING" id="1860102.ACCAA_220003"/>
<accession>A0A1A8XJX6</accession>
<evidence type="ECO:0000313" key="1">
    <source>
        <dbReference type="EMBL" id="SBT05484.1"/>
    </source>
</evidence>
<name>A0A1A8XJX6_9PROT</name>
<organism evidence="1 2">
    <name type="scientific">Candidatus Accumulibacter aalborgensis</name>
    <dbReference type="NCBI Taxonomy" id="1860102"/>
    <lineage>
        <taxon>Bacteria</taxon>
        <taxon>Pseudomonadati</taxon>
        <taxon>Pseudomonadota</taxon>
        <taxon>Betaproteobacteria</taxon>
        <taxon>Candidatus Accumulibacter</taxon>
    </lineage>
</organism>
<dbReference type="RefSeq" id="WP_186406593.1">
    <property type="nucleotide sequence ID" value="NZ_FLQX01000097.1"/>
</dbReference>
<sequence>MADNQDLVRRANSLIKPTLDLASGDRPEGRRRMRQRRSFVALAAVTDTANGQRLARPDGDDDDVPVLTDVVLAAPAAAEEGEERIAARLRAALAAELADAVDRQIANQLPALVEAALGKAADQVRQGMAATIEMALLDFQAQRGQLRLPLPEPDSDGPGHA</sequence>
<proteinExistence type="predicted"/>
<dbReference type="Proteomes" id="UP000199169">
    <property type="component" value="Unassembled WGS sequence"/>
</dbReference>
<keyword evidence="2" id="KW-1185">Reference proteome</keyword>
<gene>
    <name evidence="1" type="ORF">ACCAA_220003</name>
</gene>
<reference evidence="1 2" key="1">
    <citation type="submission" date="2016-06" db="EMBL/GenBank/DDBJ databases">
        <authorList>
            <person name="Kjaerup R.B."/>
            <person name="Dalgaard T.S."/>
            <person name="Juul-Madsen H.R."/>
        </authorList>
    </citation>
    <scope>NUCLEOTIDE SEQUENCE [LARGE SCALE GENOMIC DNA]</scope>
    <source>
        <strain evidence="1">3</strain>
    </source>
</reference>
<protein>
    <submittedName>
        <fullName evidence="1">Uncharacterized protein</fullName>
    </submittedName>
</protein>
<dbReference type="EMBL" id="FLQX01000097">
    <property type="protein sequence ID" value="SBT05484.1"/>
    <property type="molecule type" value="Genomic_DNA"/>
</dbReference>
<dbReference type="AlphaFoldDB" id="A0A1A8XJX6"/>